<dbReference type="InterPro" id="IPR001202">
    <property type="entry name" value="WW_dom"/>
</dbReference>
<dbReference type="Proteomes" id="UP001363151">
    <property type="component" value="Unassembled WGS sequence"/>
</dbReference>
<feature type="compositionally biased region" description="Low complexity" evidence="1">
    <location>
        <begin position="150"/>
        <end position="172"/>
    </location>
</feature>
<feature type="region of interest" description="Disordered" evidence="1">
    <location>
        <begin position="150"/>
        <end position="230"/>
    </location>
</feature>
<evidence type="ECO:0000256" key="1">
    <source>
        <dbReference type="SAM" id="MobiDB-lite"/>
    </source>
</evidence>
<dbReference type="CDD" id="cd00201">
    <property type="entry name" value="WW"/>
    <property type="match status" value="1"/>
</dbReference>
<evidence type="ECO:0000256" key="2">
    <source>
        <dbReference type="SAM" id="Phobius"/>
    </source>
</evidence>
<feature type="compositionally biased region" description="Basic and acidic residues" evidence="1">
    <location>
        <begin position="207"/>
        <end position="216"/>
    </location>
</feature>
<evidence type="ECO:0000313" key="4">
    <source>
        <dbReference type="EMBL" id="KAK7253826.1"/>
    </source>
</evidence>
<keyword evidence="2" id="KW-0472">Membrane</keyword>
<protein>
    <recommendedName>
        <fullName evidence="3">WW domain-containing protein</fullName>
    </recommendedName>
</protein>
<keyword evidence="5" id="KW-1185">Reference proteome</keyword>
<comment type="caution">
    <text evidence="4">The sequence shown here is derived from an EMBL/GenBank/DDBJ whole genome shotgun (WGS) entry which is preliminary data.</text>
</comment>
<feature type="compositionally biased region" description="Pro residues" evidence="1">
    <location>
        <begin position="218"/>
        <end position="230"/>
    </location>
</feature>
<gene>
    <name evidence="4" type="ORF">SO694_00002721</name>
</gene>
<keyword evidence="2" id="KW-1133">Transmembrane helix</keyword>
<feature type="transmembrane region" description="Helical" evidence="2">
    <location>
        <begin position="40"/>
        <end position="58"/>
    </location>
</feature>
<proteinExistence type="predicted"/>
<accession>A0ABR1GDE7</accession>
<evidence type="ECO:0000259" key="3">
    <source>
        <dbReference type="PROSITE" id="PS50020"/>
    </source>
</evidence>
<organism evidence="4 5">
    <name type="scientific">Aureococcus anophagefferens</name>
    <name type="common">Harmful bloom alga</name>
    <dbReference type="NCBI Taxonomy" id="44056"/>
    <lineage>
        <taxon>Eukaryota</taxon>
        <taxon>Sar</taxon>
        <taxon>Stramenopiles</taxon>
        <taxon>Ochrophyta</taxon>
        <taxon>Pelagophyceae</taxon>
        <taxon>Pelagomonadales</taxon>
        <taxon>Pelagomonadaceae</taxon>
        <taxon>Aureococcus</taxon>
    </lineage>
</organism>
<dbReference type="Pfam" id="PF00397">
    <property type="entry name" value="WW"/>
    <property type="match status" value="1"/>
</dbReference>
<dbReference type="InterPro" id="IPR036020">
    <property type="entry name" value="WW_dom_sf"/>
</dbReference>
<dbReference type="SUPFAM" id="SSF51045">
    <property type="entry name" value="WW domain"/>
    <property type="match status" value="1"/>
</dbReference>
<feature type="domain" description="WW" evidence="3">
    <location>
        <begin position="186"/>
        <end position="219"/>
    </location>
</feature>
<dbReference type="PROSITE" id="PS50020">
    <property type="entry name" value="WW_DOMAIN_2"/>
    <property type="match status" value="1"/>
</dbReference>
<dbReference type="SMART" id="SM00456">
    <property type="entry name" value="WW"/>
    <property type="match status" value="1"/>
</dbReference>
<dbReference type="Gene3D" id="2.20.70.10">
    <property type="match status" value="1"/>
</dbReference>
<dbReference type="EMBL" id="JBBJCI010000034">
    <property type="protein sequence ID" value="KAK7253826.1"/>
    <property type="molecule type" value="Genomic_DNA"/>
</dbReference>
<evidence type="ECO:0000313" key="5">
    <source>
        <dbReference type="Proteomes" id="UP001363151"/>
    </source>
</evidence>
<name>A0ABR1GDE7_AURAN</name>
<reference evidence="4 5" key="1">
    <citation type="submission" date="2024-03" db="EMBL/GenBank/DDBJ databases">
        <title>Aureococcus anophagefferens CCMP1851 and Kratosvirus quantuckense: Draft genome of a second virus-susceptible host strain in the model system.</title>
        <authorList>
            <person name="Chase E."/>
            <person name="Truchon A.R."/>
            <person name="Schepens W."/>
            <person name="Wilhelm S.W."/>
        </authorList>
    </citation>
    <scope>NUCLEOTIDE SEQUENCE [LARGE SCALE GENOMIC DNA]</scope>
    <source>
        <strain evidence="4 5">CCMP1851</strain>
    </source>
</reference>
<sequence>MGKGGHGHGGWGHGPGFGHGGFHGGGWGHGPAPFWGPRPGAVVAAAAVGVGAGCIIASHRRPARYHRYGQRVIIVAPPAGVVLQPHERMVQIQRPYGVAAGTAVEVDIEGRQYYVTIPEGVPEGGTFNAQVPLQTGPVVAQAAPAQPQVAQAQYAPQPQQYAQPQQYEQQQYAPPPQQAAPPSYESPLPPGWEEKFTPEGKPYYVDHNTKSTHWERPAPAPPSYGAPPAY</sequence>
<keyword evidence="2" id="KW-0812">Transmembrane</keyword>